<protein>
    <submittedName>
        <fullName evidence="1">Uncharacterized protein</fullName>
    </submittedName>
</protein>
<gene>
    <name evidence="1" type="ORF">CITRO92_2506</name>
</gene>
<dbReference type="Proteomes" id="UP000245995">
    <property type="component" value="Chromosome CITRO92"/>
</dbReference>
<reference evidence="1 2" key="1">
    <citation type="submission" date="2016-04" db="EMBL/GenBank/DDBJ databases">
        <authorList>
            <person name="Regsiter A."/>
            <person name="William W."/>
        </authorList>
    </citation>
    <scope>NUCLEOTIDE SEQUENCE [LARGE SCALE GENOMIC DNA]</scope>
    <source>
        <strain evidence="1 2">92</strain>
    </source>
</reference>
<evidence type="ECO:0000313" key="2">
    <source>
        <dbReference type="Proteomes" id="UP000245995"/>
    </source>
</evidence>
<organism evidence="1 2">
    <name type="scientific">Citrobacter amalonaticus</name>
    <dbReference type="NCBI Taxonomy" id="35703"/>
    <lineage>
        <taxon>Bacteria</taxon>
        <taxon>Pseudomonadati</taxon>
        <taxon>Pseudomonadota</taxon>
        <taxon>Gammaproteobacteria</taxon>
        <taxon>Enterobacterales</taxon>
        <taxon>Enterobacteriaceae</taxon>
        <taxon>Citrobacter</taxon>
    </lineage>
</organism>
<dbReference type="AlphaFoldDB" id="A0AAX2BJ58"/>
<evidence type="ECO:0000313" key="1">
    <source>
        <dbReference type="EMBL" id="SAZ55183.1"/>
    </source>
</evidence>
<name>A0AAX2BJ58_CITAM</name>
<proteinExistence type="predicted"/>
<dbReference type="EMBL" id="LT556085">
    <property type="protein sequence ID" value="SAZ55183.1"/>
    <property type="molecule type" value="Genomic_DNA"/>
</dbReference>
<sequence>MRFIHSSLPHYNLYRTRILQSATAQQLYQACHALTTPDNDGKPNPSSKLAIQKKAGKYEMACQPCFY</sequence>
<accession>A0AAX2BJ58</accession>